<evidence type="ECO:0000313" key="16">
    <source>
        <dbReference type="Proteomes" id="UP001597267"/>
    </source>
</evidence>
<comment type="subcellular location">
    <subcellularLocation>
        <location evidence="12">Cytoplasm</location>
    </subcellularLocation>
</comment>
<dbReference type="SUPFAM" id="SSF56042">
    <property type="entry name" value="PurM C-terminal domain-like"/>
    <property type="match status" value="1"/>
</dbReference>
<evidence type="ECO:0000256" key="7">
    <source>
        <dbReference type="ARBA" id="ARBA00022840"/>
    </source>
</evidence>
<evidence type="ECO:0000256" key="4">
    <source>
        <dbReference type="ARBA" id="ARBA00020367"/>
    </source>
</evidence>
<evidence type="ECO:0000256" key="2">
    <source>
        <dbReference type="ARBA" id="ARBA00010280"/>
    </source>
</evidence>
<evidence type="ECO:0000256" key="6">
    <source>
        <dbReference type="ARBA" id="ARBA00022741"/>
    </source>
</evidence>
<dbReference type="Pfam" id="PF02769">
    <property type="entry name" value="AIRS_C"/>
    <property type="match status" value="1"/>
</dbReference>
<dbReference type="EMBL" id="JBHTOP010000022">
    <property type="protein sequence ID" value="MFD1672018.1"/>
    <property type="molecule type" value="Genomic_DNA"/>
</dbReference>
<evidence type="ECO:0000256" key="10">
    <source>
        <dbReference type="ARBA" id="ARBA00033093"/>
    </source>
</evidence>
<dbReference type="SUPFAM" id="SSF55326">
    <property type="entry name" value="PurM N-terminal domain-like"/>
    <property type="match status" value="1"/>
</dbReference>
<evidence type="ECO:0000256" key="12">
    <source>
        <dbReference type="HAMAP-Rule" id="MF_00741"/>
    </source>
</evidence>
<dbReference type="Proteomes" id="UP001597267">
    <property type="component" value="Unassembled WGS sequence"/>
</dbReference>
<dbReference type="RefSeq" id="WP_125715183.1">
    <property type="nucleotide sequence ID" value="NZ_JBHTOP010000022.1"/>
</dbReference>
<accession>A0ABW4J8R6</accession>
<keyword evidence="7 12" id="KW-0067">ATP-binding</keyword>
<dbReference type="InterPro" id="IPR016188">
    <property type="entry name" value="PurM-like_N"/>
</dbReference>
<keyword evidence="12" id="KW-0963">Cytoplasm</keyword>
<dbReference type="InterPro" id="IPR010918">
    <property type="entry name" value="PurM-like_C_dom"/>
</dbReference>
<keyword evidence="16" id="KW-1185">Reference proteome</keyword>
<evidence type="ECO:0000256" key="3">
    <source>
        <dbReference type="ARBA" id="ARBA00013047"/>
    </source>
</evidence>
<dbReference type="InterPro" id="IPR036921">
    <property type="entry name" value="PurM-like_N_sf"/>
</dbReference>
<dbReference type="PANTHER" id="PTHR10520:SF12">
    <property type="entry name" value="TRIFUNCTIONAL PURINE BIOSYNTHETIC PROTEIN ADENOSINE-3"/>
    <property type="match status" value="1"/>
</dbReference>
<proteinExistence type="inferred from homology"/>
<dbReference type="NCBIfam" id="TIGR00878">
    <property type="entry name" value="purM"/>
    <property type="match status" value="1"/>
</dbReference>
<dbReference type="CDD" id="cd02196">
    <property type="entry name" value="PurM"/>
    <property type="match status" value="1"/>
</dbReference>
<comment type="caution">
    <text evidence="15">The sequence shown here is derived from an EMBL/GenBank/DDBJ whole genome shotgun (WGS) entry which is preliminary data.</text>
</comment>
<keyword evidence="5 12" id="KW-0436">Ligase</keyword>
<organism evidence="15 16">
    <name type="scientific">Agrilactobacillus yilanensis</name>
    <dbReference type="NCBI Taxonomy" id="2485997"/>
    <lineage>
        <taxon>Bacteria</taxon>
        <taxon>Bacillati</taxon>
        <taxon>Bacillota</taxon>
        <taxon>Bacilli</taxon>
        <taxon>Lactobacillales</taxon>
        <taxon>Lactobacillaceae</taxon>
        <taxon>Agrilactobacillus</taxon>
    </lineage>
</organism>
<keyword evidence="12" id="KW-0658">Purine biosynthesis</keyword>
<evidence type="ECO:0000256" key="11">
    <source>
        <dbReference type="ARBA" id="ARBA00049057"/>
    </source>
</evidence>
<reference evidence="16" key="1">
    <citation type="journal article" date="2019" name="Int. J. Syst. Evol. Microbiol.">
        <title>The Global Catalogue of Microorganisms (GCM) 10K type strain sequencing project: providing services to taxonomists for standard genome sequencing and annotation.</title>
        <authorList>
            <consortium name="The Broad Institute Genomics Platform"/>
            <consortium name="The Broad Institute Genome Sequencing Center for Infectious Disease"/>
            <person name="Wu L."/>
            <person name="Ma J."/>
        </authorList>
    </citation>
    <scope>NUCLEOTIDE SEQUENCE [LARGE SCALE GENOMIC DNA]</scope>
    <source>
        <strain evidence="16">CCM 8896</strain>
    </source>
</reference>
<evidence type="ECO:0000256" key="1">
    <source>
        <dbReference type="ARBA" id="ARBA00004686"/>
    </source>
</evidence>
<name>A0ABW4J8R6_9LACO</name>
<dbReference type="Gene3D" id="3.30.1330.10">
    <property type="entry name" value="PurM-like, N-terminal domain"/>
    <property type="match status" value="1"/>
</dbReference>
<dbReference type="InterPro" id="IPR004733">
    <property type="entry name" value="PurM_cligase"/>
</dbReference>
<dbReference type="Pfam" id="PF00586">
    <property type="entry name" value="AIRS"/>
    <property type="match status" value="1"/>
</dbReference>
<evidence type="ECO:0000259" key="14">
    <source>
        <dbReference type="Pfam" id="PF02769"/>
    </source>
</evidence>
<feature type="domain" description="PurM-like N-terminal" evidence="13">
    <location>
        <begin position="56"/>
        <end position="160"/>
    </location>
</feature>
<comment type="catalytic activity">
    <reaction evidence="11 12">
        <text>2-formamido-N(1)-(5-O-phospho-beta-D-ribosyl)acetamidine + ATP = 5-amino-1-(5-phospho-beta-D-ribosyl)imidazole + ADP + phosphate + H(+)</text>
        <dbReference type="Rhea" id="RHEA:23032"/>
        <dbReference type="ChEBI" id="CHEBI:15378"/>
        <dbReference type="ChEBI" id="CHEBI:30616"/>
        <dbReference type="ChEBI" id="CHEBI:43474"/>
        <dbReference type="ChEBI" id="CHEBI:137981"/>
        <dbReference type="ChEBI" id="CHEBI:147287"/>
        <dbReference type="ChEBI" id="CHEBI:456216"/>
        <dbReference type="EC" id="6.3.3.1"/>
    </reaction>
</comment>
<sequence length="348" mass="36770">MGKDAYKAAGVDIFAGEQAAAKIADMTAQQKDPHVLSGIGGFGALYELPTQLKQPVLVSGTDGVGTKLLIGIQAQESGTVGEDLVAMCVNDILAQGALPLYFLDYLGIHHVDPDEIAKIVGGVQRGCQKGQLALIGGETAEMPDMYAKGHYDLAGFAVGLADKADLFSPDKVQAGDVLIGLPSSGLHSNGFSLVRQILFKSHDFKLDAVIPELKQPLKTALLTPTRIYTAALKPLLTQKCLSGAAHITGGGLVENLPRSLPETLAAQIDWTAWTVPPIFKWLQSLGELSTQDMLQTFNLGIGMVLIVPAAQVKTVEETLKMAQEAYVTLGKVVPRTKAAVEFVGAATV</sequence>
<evidence type="ECO:0000256" key="9">
    <source>
        <dbReference type="ARBA" id="ARBA00032931"/>
    </source>
</evidence>
<dbReference type="InterPro" id="IPR036676">
    <property type="entry name" value="PurM-like_C_sf"/>
</dbReference>
<evidence type="ECO:0000256" key="5">
    <source>
        <dbReference type="ARBA" id="ARBA00022598"/>
    </source>
</evidence>
<evidence type="ECO:0000256" key="8">
    <source>
        <dbReference type="ARBA" id="ARBA00031908"/>
    </source>
</evidence>
<feature type="domain" description="PurM-like C-terminal" evidence="14">
    <location>
        <begin position="173"/>
        <end position="340"/>
    </location>
</feature>
<evidence type="ECO:0000313" key="15">
    <source>
        <dbReference type="EMBL" id="MFD1672018.1"/>
    </source>
</evidence>
<gene>
    <name evidence="12 15" type="primary">purM</name>
    <name evidence="15" type="ORF">ACFQ5M_07920</name>
</gene>
<evidence type="ECO:0000259" key="13">
    <source>
        <dbReference type="Pfam" id="PF00586"/>
    </source>
</evidence>
<comment type="pathway">
    <text evidence="1 12">Purine metabolism; IMP biosynthesis via de novo pathway; 5-amino-1-(5-phospho-D-ribosyl)imidazole from N(2)-formyl-N(1)-(5-phospho-D-ribosyl)glycinamide: step 2/2.</text>
</comment>
<dbReference type="Gene3D" id="3.90.650.10">
    <property type="entry name" value="PurM-like C-terminal domain"/>
    <property type="match status" value="1"/>
</dbReference>
<keyword evidence="6 12" id="KW-0547">Nucleotide-binding</keyword>
<protein>
    <recommendedName>
        <fullName evidence="4 12">Phosphoribosylformylglycinamidine cyclo-ligase</fullName>
        <ecNumber evidence="3 12">6.3.3.1</ecNumber>
    </recommendedName>
    <alternativeName>
        <fullName evidence="9 12">AIR synthase</fullName>
    </alternativeName>
    <alternativeName>
        <fullName evidence="10 12">AIRS</fullName>
    </alternativeName>
    <alternativeName>
        <fullName evidence="8 12">Phosphoribosyl-aminoimidazole synthetase</fullName>
    </alternativeName>
</protein>
<dbReference type="PANTHER" id="PTHR10520">
    <property type="entry name" value="TRIFUNCTIONAL PURINE BIOSYNTHETIC PROTEIN ADENOSINE-3-RELATED"/>
    <property type="match status" value="1"/>
</dbReference>
<comment type="similarity">
    <text evidence="2 12">Belongs to the AIR synthase family.</text>
</comment>
<dbReference type="HAMAP" id="MF_00741">
    <property type="entry name" value="AIRS"/>
    <property type="match status" value="1"/>
</dbReference>
<dbReference type="EC" id="6.3.3.1" evidence="3 12"/>
<dbReference type="GO" id="GO:0004641">
    <property type="term" value="F:phosphoribosylformylglycinamidine cyclo-ligase activity"/>
    <property type="evidence" value="ECO:0007669"/>
    <property type="project" value="UniProtKB-EC"/>
</dbReference>